<evidence type="ECO:0000313" key="6">
    <source>
        <dbReference type="EMBL" id="CAB4609399.1"/>
    </source>
</evidence>
<organism evidence="6">
    <name type="scientific">freshwater metagenome</name>
    <dbReference type="NCBI Taxonomy" id="449393"/>
    <lineage>
        <taxon>unclassified sequences</taxon>
        <taxon>metagenomes</taxon>
        <taxon>ecological metagenomes</taxon>
    </lineage>
</organism>
<dbReference type="GO" id="GO:0030145">
    <property type="term" value="F:manganese ion binding"/>
    <property type="evidence" value="ECO:0007669"/>
    <property type="project" value="InterPro"/>
</dbReference>
<keyword evidence="4" id="KW-0378">Hydrolase</keyword>
<dbReference type="GO" id="GO:0070006">
    <property type="term" value="F:metalloaminopeptidase activity"/>
    <property type="evidence" value="ECO:0007669"/>
    <property type="project" value="InterPro"/>
</dbReference>
<dbReference type="GO" id="GO:0006508">
    <property type="term" value="P:proteolysis"/>
    <property type="evidence" value="ECO:0007669"/>
    <property type="project" value="UniProtKB-KW"/>
</dbReference>
<reference evidence="6" key="1">
    <citation type="submission" date="2020-05" db="EMBL/GenBank/DDBJ databases">
        <authorList>
            <person name="Chiriac C."/>
            <person name="Salcher M."/>
            <person name="Ghai R."/>
            <person name="Kavagutti S V."/>
        </authorList>
    </citation>
    <scope>NUCLEOTIDE SEQUENCE</scope>
</reference>
<feature type="domain" description="Cytosol aminopeptidase" evidence="5">
    <location>
        <begin position="347"/>
        <end position="354"/>
    </location>
</feature>
<keyword evidence="2" id="KW-0031">Aminopeptidase</keyword>
<accession>A0A6J6HBW4</accession>
<dbReference type="InterPro" id="IPR008283">
    <property type="entry name" value="Peptidase_M17_N"/>
</dbReference>
<dbReference type="Pfam" id="PF02789">
    <property type="entry name" value="Peptidase_M17_N"/>
    <property type="match status" value="1"/>
</dbReference>
<dbReference type="PROSITE" id="PS00631">
    <property type="entry name" value="CYTOSOL_AP"/>
    <property type="match status" value="1"/>
</dbReference>
<dbReference type="AlphaFoldDB" id="A0A6J6HBW4"/>
<keyword evidence="3" id="KW-0645">Protease</keyword>
<sequence>MSSPAFFPELKAISAELKSALSTEIIALGFVAVENSDSKADKEFKLVGPTLLLKNIADTFEIDLLDELKFFTPSGKAGESFEFPVSAPDAKTERILLVGLGDQSLAAQRAAGATVGRKVKGKAQSISTFCATTDSNATAHAISATMGAYIWNLKSGAKPLKPSISISISTLALTRAHAIAGAVWRARDLVHTPANIKTPAWMATNAKSVAKARNITLKVLAGKELAPFGGLVAVGNSSRKSPPRLIEISYAPKGSSNWPHVVLVGKGITFDTGGYSMKRPYDMMTAMKTDMAGAAAVLSVVGALPELAPRVRVTALLMCAENAVSGTAQRPSDVITHYDGTTTEVLNTDAEGRLVLADGLGYANLKLKPDYLIDVATLTGSATLGLGRQYAAMYSRDDKLAAKLHEIGNETGDRVWRMPLVDDYVDSLESDIADINNTADKGDYNAGSVTAALFLEKFVGDRKWVHFDIAGTGRSEVDAGENPKGGTGFGVRLLTAWIASL</sequence>
<dbReference type="PANTHER" id="PTHR11963">
    <property type="entry name" value="LEUCINE AMINOPEPTIDASE-RELATED"/>
    <property type="match status" value="1"/>
</dbReference>
<evidence type="ECO:0000256" key="4">
    <source>
        <dbReference type="ARBA" id="ARBA00022801"/>
    </source>
</evidence>
<dbReference type="Gene3D" id="3.40.220.10">
    <property type="entry name" value="Leucine Aminopeptidase, subunit E, domain 1"/>
    <property type="match status" value="1"/>
</dbReference>
<gene>
    <name evidence="6" type="ORF">UFOPK1852_00588</name>
</gene>
<dbReference type="SUPFAM" id="SSF53187">
    <property type="entry name" value="Zn-dependent exopeptidases"/>
    <property type="match status" value="1"/>
</dbReference>
<dbReference type="InterPro" id="IPR011356">
    <property type="entry name" value="Leucine_aapep/pepB"/>
</dbReference>
<dbReference type="PRINTS" id="PR00481">
    <property type="entry name" value="LAMNOPPTDASE"/>
</dbReference>
<comment type="similarity">
    <text evidence="1">Belongs to the peptidase M17 family.</text>
</comment>
<name>A0A6J6HBW4_9ZZZZ</name>
<evidence type="ECO:0000259" key="5">
    <source>
        <dbReference type="PROSITE" id="PS00631"/>
    </source>
</evidence>
<dbReference type="InterPro" id="IPR043472">
    <property type="entry name" value="Macro_dom-like"/>
</dbReference>
<evidence type="ECO:0000256" key="3">
    <source>
        <dbReference type="ARBA" id="ARBA00022670"/>
    </source>
</evidence>
<evidence type="ECO:0000256" key="2">
    <source>
        <dbReference type="ARBA" id="ARBA00022438"/>
    </source>
</evidence>
<evidence type="ECO:0000256" key="1">
    <source>
        <dbReference type="ARBA" id="ARBA00009528"/>
    </source>
</evidence>
<proteinExistence type="inferred from homology"/>
<protein>
    <submittedName>
        <fullName evidence="6">Unannotated protein</fullName>
    </submittedName>
</protein>
<dbReference type="PANTHER" id="PTHR11963:SF23">
    <property type="entry name" value="CYTOSOL AMINOPEPTIDASE"/>
    <property type="match status" value="1"/>
</dbReference>
<dbReference type="GO" id="GO:0005737">
    <property type="term" value="C:cytoplasm"/>
    <property type="evidence" value="ECO:0007669"/>
    <property type="project" value="InterPro"/>
</dbReference>
<dbReference type="InterPro" id="IPR000819">
    <property type="entry name" value="Peptidase_M17_C"/>
</dbReference>
<dbReference type="Gene3D" id="3.40.630.10">
    <property type="entry name" value="Zn peptidases"/>
    <property type="match status" value="1"/>
</dbReference>
<dbReference type="Pfam" id="PF00883">
    <property type="entry name" value="Peptidase_M17"/>
    <property type="match status" value="1"/>
</dbReference>
<dbReference type="CDD" id="cd00433">
    <property type="entry name" value="Peptidase_M17"/>
    <property type="match status" value="1"/>
</dbReference>
<dbReference type="EMBL" id="CAEZUS010000073">
    <property type="protein sequence ID" value="CAB4609399.1"/>
    <property type="molecule type" value="Genomic_DNA"/>
</dbReference>
<dbReference type="SUPFAM" id="SSF52949">
    <property type="entry name" value="Macro domain-like"/>
    <property type="match status" value="1"/>
</dbReference>